<accession>A0A8K0NRN2</accession>
<dbReference type="InterPro" id="IPR026822">
    <property type="entry name" value="Spp2/MOS2_G-patch"/>
</dbReference>
<evidence type="ECO:0000313" key="6">
    <source>
        <dbReference type="EMBL" id="KAG7561979.1"/>
    </source>
</evidence>
<sequence length="529" mass="58515">MSTPISFTIRPPTNGSSSSSTNTDQNRTPTTAPFRIPTAPIRPSPLSTSSYTRRLEQDRPRRSAFGGDDDDEDEVDQGRQGAGRGKGKGKDEAIVGFNENGLETSNKTRPAGPMVIPSLPNRDWRQSSHSKGAKSRKPTYMPEGGPRVITADDLVERSGDDVIQGGLQRVESSTVNGEEQVNGDTTTPTPTSTGPPTDSLSTETETLSLEQQALRAVLESGNENSSSSRDMTIDLQSDTLNLFDRPQGPGDETDAFRQDILTRPEESTMEDYSSVPIESFGAALLRGMGWNPGSGPNPKVHEPKRRPAGLGLGASEKPGSESGKGGQGKGNTEGMSRGERDRKRKEDYATRGGRGYIPVVKRARESHIDGSTSTSTSRAGSPGSGSSVARIGSRQGSRSVSPPRSDTSRSRRRDGDRETHGFDQDRNRDRNGDRDSGRRGEYSTSSRDRERERDYESSSRRRDDDRYRSSRRDDGERGGSRYDSDRDRERERGGDRDRERDRYREKERDRGGRDRRSDRDRDGDYDRRR</sequence>
<evidence type="ECO:0000256" key="1">
    <source>
        <dbReference type="ARBA" id="ARBA00004123"/>
    </source>
</evidence>
<dbReference type="OrthoDB" id="5577072at2759"/>
<keyword evidence="3" id="KW-0539">Nucleus</keyword>
<feature type="domain" description="Spp2/MOS2 G-patch" evidence="5">
    <location>
        <begin position="264"/>
        <end position="317"/>
    </location>
</feature>
<comment type="subcellular location">
    <subcellularLocation>
        <location evidence="1">Nucleus</location>
    </subcellularLocation>
</comment>
<feature type="compositionally biased region" description="Low complexity" evidence="4">
    <location>
        <begin position="183"/>
        <end position="210"/>
    </location>
</feature>
<proteinExistence type="inferred from homology"/>
<dbReference type="AlphaFoldDB" id="A0A8K0NRN2"/>
<evidence type="ECO:0000256" key="3">
    <source>
        <dbReference type="ARBA" id="ARBA00023242"/>
    </source>
</evidence>
<feature type="region of interest" description="Disordered" evidence="4">
    <location>
        <begin position="165"/>
        <end position="529"/>
    </location>
</feature>
<dbReference type="GO" id="GO:0000398">
    <property type="term" value="P:mRNA splicing, via spliceosome"/>
    <property type="evidence" value="ECO:0007669"/>
    <property type="project" value="InterPro"/>
</dbReference>
<evidence type="ECO:0000256" key="4">
    <source>
        <dbReference type="SAM" id="MobiDB-lite"/>
    </source>
</evidence>
<feature type="compositionally biased region" description="Polar residues" evidence="4">
    <location>
        <begin position="170"/>
        <end position="179"/>
    </location>
</feature>
<comment type="caution">
    <text evidence="6">The sequence shown here is derived from an EMBL/GenBank/DDBJ whole genome shotgun (WGS) entry which is preliminary data.</text>
</comment>
<name>A0A8K0NRN2_9TREE</name>
<feature type="compositionally biased region" description="Low complexity" evidence="4">
    <location>
        <begin position="370"/>
        <end position="387"/>
    </location>
</feature>
<feature type="compositionally biased region" description="Polar residues" evidence="4">
    <location>
        <begin position="1"/>
        <end position="31"/>
    </location>
</feature>
<dbReference type="PANTHER" id="PTHR15818:SF2">
    <property type="entry name" value="G-PATCH DOMAIN AND KOW MOTIFS-CONTAINING PROTEIN"/>
    <property type="match status" value="1"/>
</dbReference>
<reference evidence="6" key="1">
    <citation type="submission" date="2020-04" db="EMBL/GenBank/DDBJ databases">
        <title>Analysis of mating type loci in Filobasidium floriforme.</title>
        <authorList>
            <person name="Nowrousian M."/>
        </authorList>
    </citation>
    <scope>NUCLEOTIDE SEQUENCE</scope>
    <source>
        <strain evidence="6">CBS 6242</strain>
    </source>
</reference>
<keyword evidence="7" id="KW-1185">Reference proteome</keyword>
<feature type="region of interest" description="Disordered" evidence="4">
    <location>
        <begin position="1"/>
        <end position="147"/>
    </location>
</feature>
<gene>
    <name evidence="6" type="ORF">FFLO_02619</name>
</gene>
<dbReference type="GO" id="GO:0005681">
    <property type="term" value="C:spliceosomal complex"/>
    <property type="evidence" value="ECO:0007669"/>
    <property type="project" value="TreeGrafter"/>
</dbReference>
<feature type="compositionally biased region" description="Basic and acidic residues" evidence="4">
    <location>
        <begin position="406"/>
        <end position="529"/>
    </location>
</feature>
<feature type="compositionally biased region" description="Polar residues" evidence="4">
    <location>
        <begin position="221"/>
        <end position="240"/>
    </location>
</feature>
<protein>
    <recommendedName>
        <fullName evidence="5">Spp2/MOS2 G-patch domain-containing protein</fullName>
    </recommendedName>
</protein>
<evidence type="ECO:0000313" key="7">
    <source>
        <dbReference type="Proteomes" id="UP000812966"/>
    </source>
</evidence>
<feature type="compositionally biased region" description="Gly residues" evidence="4">
    <location>
        <begin position="322"/>
        <end position="331"/>
    </location>
</feature>
<comment type="similarity">
    <text evidence="2">Belongs to the SPP2 family.</text>
</comment>
<organism evidence="6 7">
    <name type="scientific">Filobasidium floriforme</name>
    <dbReference type="NCBI Taxonomy" id="5210"/>
    <lineage>
        <taxon>Eukaryota</taxon>
        <taxon>Fungi</taxon>
        <taxon>Dikarya</taxon>
        <taxon>Basidiomycota</taxon>
        <taxon>Agaricomycotina</taxon>
        <taxon>Tremellomycetes</taxon>
        <taxon>Filobasidiales</taxon>
        <taxon>Filobasidiaceae</taxon>
        <taxon>Filobasidium</taxon>
    </lineage>
</organism>
<dbReference type="InterPro" id="IPR045166">
    <property type="entry name" value="Spp2-like"/>
</dbReference>
<dbReference type="Proteomes" id="UP000812966">
    <property type="component" value="Unassembled WGS sequence"/>
</dbReference>
<dbReference type="Pfam" id="PF12656">
    <property type="entry name" value="G-patch_2"/>
    <property type="match status" value="1"/>
</dbReference>
<feature type="compositionally biased region" description="Basic and acidic residues" evidence="4">
    <location>
        <begin position="254"/>
        <end position="266"/>
    </location>
</feature>
<dbReference type="EMBL" id="JABELV010000042">
    <property type="protein sequence ID" value="KAG7561979.1"/>
    <property type="molecule type" value="Genomic_DNA"/>
</dbReference>
<evidence type="ECO:0000256" key="2">
    <source>
        <dbReference type="ARBA" id="ARBA00008576"/>
    </source>
</evidence>
<feature type="compositionally biased region" description="Basic and acidic residues" evidence="4">
    <location>
        <begin position="336"/>
        <end position="349"/>
    </location>
</feature>
<dbReference type="PANTHER" id="PTHR15818">
    <property type="entry name" value="G PATCH AND KOW-CONTAINING"/>
    <property type="match status" value="1"/>
</dbReference>
<evidence type="ECO:0000259" key="5">
    <source>
        <dbReference type="Pfam" id="PF12656"/>
    </source>
</evidence>